<comment type="similarity">
    <text evidence="1">Belongs to the LysR transcriptional regulatory family.</text>
</comment>
<dbReference type="InterPro" id="IPR036390">
    <property type="entry name" value="WH_DNA-bd_sf"/>
</dbReference>
<dbReference type="EMBL" id="JACHJU010000001">
    <property type="protein sequence ID" value="MBB4939164.1"/>
    <property type="molecule type" value="Genomic_DNA"/>
</dbReference>
<dbReference type="InterPro" id="IPR000847">
    <property type="entry name" value="LysR_HTH_N"/>
</dbReference>
<dbReference type="Gene3D" id="1.10.10.10">
    <property type="entry name" value="Winged helix-like DNA-binding domain superfamily/Winged helix DNA-binding domain"/>
    <property type="match status" value="1"/>
</dbReference>
<keyword evidence="3" id="KW-0804">Transcription</keyword>
<evidence type="ECO:0000256" key="4">
    <source>
        <dbReference type="SAM" id="MobiDB-lite"/>
    </source>
</evidence>
<evidence type="ECO:0000256" key="2">
    <source>
        <dbReference type="ARBA" id="ARBA00023015"/>
    </source>
</evidence>
<feature type="domain" description="HTH lysR-type" evidence="5">
    <location>
        <begin position="1"/>
        <end position="59"/>
    </location>
</feature>
<dbReference type="PANTHER" id="PTHR30126">
    <property type="entry name" value="HTH-TYPE TRANSCRIPTIONAL REGULATOR"/>
    <property type="match status" value="1"/>
</dbReference>
<dbReference type="Proteomes" id="UP000534286">
    <property type="component" value="Unassembled WGS sequence"/>
</dbReference>
<name>A0A7W7WAH8_9ACTN</name>
<keyword evidence="6" id="KW-0238">DNA-binding</keyword>
<dbReference type="GO" id="GO:0000976">
    <property type="term" value="F:transcription cis-regulatory region binding"/>
    <property type="evidence" value="ECO:0007669"/>
    <property type="project" value="TreeGrafter"/>
</dbReference>
<evidence type="ECO:0000256" key="1">
    <source>
        <dbReference type="ARBA" id="ARBA00009437"/>
    </source>
</evidence>
<comment type="caution">
    <text evidence="6">The sequence shown here is derived from an EMBL/GenBank/DDBJ whole genome shotgun (WGS) entry which is preliminary data.</text>
</comment>
<dbReference type="AlphaFoldDB" id="A0A7W7WAH8"/>
<protein>
    <submittedName>
        <fullName evidence="6">DNA-binding transcriptional LysR family regulator</fullName>
    </submittedName>
</protein>
<evidence type="ECO:0000259" key="5">
    <source>
        <dbReference type="PROSITE" id="PS50931"/>
    </source>
</evidence>
<evidence type="ECO:0000256" key="3">
    <source>
        <dbReference type="ARBA" id="ARBA00023163"/>
    </source>
</evidence>
<accession>A0A7W7WAH8</accession>
<feature type="region of interest" description="Disordered" evidence="4">
    <location>
        <begin position="289"/>
        <end position="320"/>
    </location>
</feature>
<gene>
    <name evidence="6" type="ORF">FHR32_003469</name>
</gene>
<dbReference type="Pfam" id="PF00126">
    <property type="entry name" value="HTH_1"/>
    <property type="match status" value="1"/>
</dbReference>
<proteinExistence type="inferred from homology"/>
<dbReference type="PROSITE" id="PS50931">
    <property type="entry name" value="HTH_LYSR"/>
    <property type="match status" value="1"/>
</dbReference>
<dbReference type="InterPro" id="IPR036388">
    <property type="entry name" value="WH-like_DNA-bd_sf"/>
</dbReference>
<dbReference type="GO" id="GO:0003700">
    <property type="term" value="F:DNA-binding transcription factor activity"/>
    <property type="evidence" value="ECO:0007669"/>
    <property type="project" value="InterPro"/>
</dbReference>
<keyword evidence="2" id="KW-0805">Transcription regulation</keyword>
<dbReference type="SUPFAM" id="SSF46785">
    <property type="entry name" value="Winged helix' DNA-binding domain"/>
    <property type="match status" value="1"/>
</dbReference>
<feature type="compositionally biased region" description="Basic and acidic residues" evidence="4">
    <location>
        <begin position="289"/>
        <end position="311"/>
    </location>
</feature>
<organism evidence="6 7">
    <name type="scientific">Streptosporangium album</name>
    <dbReference type="NCBI Taxonomy" id="47479"/>
    <lineage>
        <taxon>Bacteria</taxon>
        <taxon>Bacillati</taxon>
        <taxon>Actinomycetota</taxon>
        <taxon>Actinomycetes</taxon>
        <taxon>Streptosporangiales</taxon>
        <taxon>Streptosporangiaceae</taxon>
        <taxon>Streptosporangium</taxon>
    </lineage>
</organism>
<evidence type="ECO:0000313" key="6">
    <source>
        <dbReference type="EMBL" id="MBB4939164.1"/>
    </source>
</evidence>
<reference evidence="6 7" key="1">
    <citation type="submission" date="2020-08" db="EMBL/GenBank/DDBJ databases">
        <title>Sequencing the genomes of 1000 actinobacteria strains.</title>
        <authorList>
            <person name="Klenk H.-P."/>
        </authorList>
    </citation>
    <scope>NUCLEOTIDE SEQUENCE [LARGE SCALE GENOMIC DNA]</scope>
    <source>
        <strain evidence="6 7">DSM 43023</strain>
    </source>
</reference>
<dbReference type="RefSeq" id="WP_184755216.1">
    <property type="nucleotide sequence ID" value="NZ_BAABEK010000094.1"/>
</dbReference>
<keyword evidence="7" id="KW-1185">Reference proteome</keyword>
<dbReference type="PANTHER" id="PTHR30126:SF39">
    <property type="entry name" value="HTH-TYPE TRANSCRIPTIONAL REGULATOR CYSL"/>
    <property type="match status" value="1"/>
</dbReference>
<evidence type="ECO:0000313" key="7">
    <source>
        <dbReference type="Proteomes" id="UP000534286"/>
    </source>
</evidence>
<sequence length="320" mass="35041">MDVLGAWRAFVNVSERGSFTEGAAATRVPQSVASRRIAALEKHLGERLFDRSSRGAILTQFGRDLLPSAKRLVRLADDMEHEAEQAKLSPLRLAVPDICTVRDLARLDVEARRKGIYLHFHAALPAERAGLVRSREVRAALVAVPPGDATWSVRLGLAGAADLPVKTVYAETLRAGRTARSSRRSRIWIQPEDDVPHIRDRMFRIRDAIGLQPAQVGVSTTLTTAAAEVLGSTDLLLCSVGQAEELGLHWRPLGEIQLVRGFEVSAAVGDDAERIRTRLRHPIARCLGAHDRDSEHDQDDTHHQVGAHDQDGGTPSRSST</sequence>